<dbReference type="EC" id="2.6.1.1" evidence="4"/>
<dbReference type="GO" id="GO:0006532">
    <property type="term" value="P:aspartate biosynthetic process"/>
    <property type="evidence" value="ECO:0007669"/>
    <property type="project" value="TreeGrafter"/>
</dbReference>
<dbReference type="Pfam" id="PF00155">
    <property type="entry name" value="Aminotran_1_2"/>
    <property type="match status" value="1"/>
</dbReference>
<dbReference type="GO" id="GO:0005829">
    <property type="term" value="C:cytosol"/>
    <property type="evidence" value="ECO:0007669"/>
    <property type="project" value="TreeGrafter"/>
</dbReference>
<reference evidence="9" key="2">
    <citation type="submission" date="2025-09" db="UniProtKB">
        <authorList>
            <consortium name="Ensembl"/>
        </authorList>
    </citation>
    <scope>IDENTIFICATION</scope>
</reference>
<evidence type="ECO:0000313" key="10">
    <source>
        <dbReference type="Proteomes" id="UP000261540"/>
    </source>
</evidence>
<keyword evidence="7" id="KW-0663">Pyridoxal phosphate</keyword>
<accession>A0A3B3RZ09</accession>
<dbReference type="Ensembl" id="ENSPKIT00000004386.1">
    <property type="protein sequence ID" value="ENSPKIP00000023699.1"/>
    <property type="gene ID" value="ENSPKIG00000007224.1"/>
</dbReference>
<evidence type="ECO:0000259" key="8">
    <source>
        <dbReference type="Pfam" id="PF00155"/>
    </source>
</evidence>
<proteinExistence type="inferred from homology"/>
<dbReference type="GO" id="GO:0030170">
    <property type="term" value="F:pyridoxal phosphate binding"/>
    <property type="evidence" value="ECO:0007669"/>
    <property type="project" value="InterPro"/>
</dbReference>
<evidence type="ECO:0000256" key="6">
    <source>
        <dbReference type="ARBA" id="ARBA00022679"/>
    </source>
</evidence>
<keyword evidence="10" id="KW-1185">Reference proteome</keyword>
<sequence length="286" mass="31706">MTTHSAFIDTPTLPLNPETKLLAAFKNDTHPDKVYLAGREYLGEDGQISVLPLTWKIKQQIGSDPTLGTEYPPGLGLPEFTRRVTELALGKDSQAIVENRVLGVQTVGFMGGVRLGTELLRRWYNRSVAWSGPVYVALPCHDSLVDTLKAAGILDVRQYRYWNAEQRVVSMDKLTEDLEQAPEHSVVMLSASAHCPTGADLSQQDWSALAEVMASRRLLPFFLLPAQGLCLGDPDQDAWPLRHYASLGLEFLCAQSFSHSFSLYGMTAMFSRSLQRFNNLSASVCK</sequence>
<dbReference type="GeneTree" id="ENSGT00950000183082"/>
<evidence type="ECO:0000256" key="5">
    <source>
        <dbReference type="ARBA" id="ARBA00022576"/>
    </source>
</evidence>
<comment type="subunit">
    <text evidence="3">Homodimer.</text>
</comment>
<evidence type="ECO:0000256" key="3">
    <source>
        <dbReference type="ARBA" id="ARBA00011738"/>
    </source>
</evidence>
<organism evidence="9 10">
    <name type="scientific">Paramormyrops kingsleyae</name>
    <dbReference type="NCBI Taxonomy" id="1676925"/>
    <lineage>
        <taxon>Eukaryota</taxon>
        <taxon>Metazoa</taxon>
        <taxon>Chordata</taxon>
        <taxon>Craniata</taxon>
        <taxon>Vertebrata</taxon>
        <taxon>Euteleostomi</taxon>
        <taxon>Actinopterygii</taxon>
        <taxon>Neopterygii</taxon>
        <taxon>Teleostei</taxon>
        <taxon>Osteoglossocephala</taxon>
        <taxon>Osteoglossomorpha</taxon>
        <taxon>Osteoglossiformes</taxon>
        <taxon>Mormyridae</taxon>
        <taxon>Paramormyrops</taxon>
    </lineage>
</organism>
<dbReference type="SUPFAM" id="SSF53383">
    <property type="entry name" value="PLP-dependent transferases"/>
    <property type="match status" value="1"/>
</dbReference>
<dbReference type="AlphaFoldDB" id="A0A3B3RZ09"/>
<comment type="similarity">
    <text evidence="2">Belongs to the class-I pyridoxal-phosphate-dependent aminotransferase family.</text>
</comment>
<dbReference type="STRING" id="1676925.ENSPKIP00000023699"/>
<evidence type="ECO:0000256" key="2">
    <source>
        <dbReference type="ARBA" id="ARBA00007441"/>
    </source>
</evidence>
<dbReference type="Gene3D" id="3.90.1150.10">
    <property type="entry name" value="Aspartate Aminotransferase, domain 1"/>
    <property type="match status" value="1"/>
</dbReference>
<protein>
    <recommendedName>
        <fullName evidence="4">aspartate transaminase</fullName>
        <ecNumber evidence="4">2.6.1.1</ecNumber>
    </recommendedName>
</protein>
<dbReference type="Gene3D" id="3.40.640.10">
    <property type="entry name" value="Type I PLP-dependent aspartate aminotransferase-like (Major domain)"/>
    <property type="match status" value="1"/>
</dbReference>
<dbReference type="InterPro" id="IPR000796">
    <property type="entry name" value="Asp_trans"/>
</dbReference>
<keyword evidence="5" id="KW-0032">Aminotransferase</keyword>
<comment type="cofactor">
    <cofactor evidence="1">
        <name>pyridoxal 5'-phosphate</name>
        <dbReference type="ChEBI" id="CHEBI:597326"/>
    </cofactor>
</comment>
<dbReference type="PANTHER" id="PTHR11879">
    <property type="entry name" value="ASPARTATE AMINOTRANSFERASE"/>
    <property type="match status" value="1"/>
</dbReference>
<dbReference type="PANTHER" id="PTHR11879:SF36">
    <property type="entry name" value="ASPARTATE AMINOTRANSFERASE, CYTOPLASMIC 2"/>
    <property type="match status" value="1"/>
</dbReference>
<keyword evidence="6" id="KW-0808">Transferase</keyword>
<dbReference type="InterPro" id="IPR004839">
    <property type="entry name" value="Aminotransferase_I/II_large"/>
</dbReference>
<reference evidence="9" key="1">
    <citation type="submission" date="2025-08" db="UniProtKB">
        <authorList>
            <consortium name="Ensembl"/>
        </authorList>
    </citation>
    <scope>IDENTIFICATION</scope>
</reference>
<evidence type="ECO:0000256" key="1">
    <source>
        <dbReference type="ARBA" id="ARBA00001933"/>
    </source>
</evidence>
<dbReference type="GO" id="GO:0004069">
    <property type="term" value="F:L-aspartate:2-oxoglutarate aminotransferase activity"/>
    <property type="evidence" value="ECO:0007669"/>
    <property type="project" value="UniProtKB-EC"/>
</dbReference>
<name>A0A3B3RZ09_9TELE</name>
<evidence type="ECO:0000313" key="9">
    <source>
        <dbReference type="Ensembl" id="ENSPKIP00000023699.1"/>
    </source>
</evidence>
<feature type="domain" description="Aminotransferase class I/classII large" evidence="8">
    <location>
        <begin position="32"/>
        <end position="267"/>
    </location>
</feature>
<dbReference type="InterPro" id="IPR015421">
    <property type="entry name" value="PyrdxlP-dep_Trfase_major"/>
</dbReference>
<evidence type="ECO:0000256" key="7">
    <source>
        <dbReference type="ARBA" id="ARBA00022898"/>
    </source>
</evidence>
<dbReference type="Proteomes" id="UP000261540">
    <property type="component" value="Unplaced"/>
</dbReference>
<dbReference type="InterPro" id="IPR015422">
    <property type="entry name" value="PyrdxlP-dep_Trfase_small"/>
</dbReference>
<evidence type="ECO:0000256" key="4">
    <source>
        <dbReference type="ARBA" id="ARBA00012753"/>
    </source>
</evidence>
<dbReference type="InterPro" id="IPR015424">
    <property type="entry name" value="PyrdxlP-dep_Trfase"/>
</dbReference>